<dbReference type="InterPro" id="IPR041525">
    <property type="entry name" value="N/Namide_PRibTrfase"/>
</dbReference>
<comment type="catalytic activity">
    <reaction evidence="10">
        <text>5-phospho-alpha-D-ribose 1-diphosphate + nicotinate + ATP + H2O = nicotinate beta-D-ribonucleotide + ADP + phosphate + diphosphate</text>
        <dbReference type="Rhea" id="RHEA:36163"/>
        <dbReference type="ChEBI" id="CHEBI:15377"/>
        <dbReference type="ChEBI" id="CHEBI:30616"/>
        <dbReference type="ChEBI" id="CHEBI:32544"/>
        <dbReference type="ChEBI" id="CHEBI:33019"/>
        <dbReference type="ChEBI" id="CHEBI:43474"/>
        <dbReference type="ChEBI" id="CHEBI:57502"/>
        <dbReference type="ChEBI" id="CHEBI:58017"/>
        <dbReference type="ChEBI" id="CHEBI:456216"/>
        <dbReference type="EC" id="6.3.4.21"/>
    </reaction>
</comment>
<evidence type="ECO:0000256" key="7">
    <source>
        <dbReference type="ARBA" id="ARBA00022642"/>
    </source>
</evidence>
<dbReference type="SUPFAM" id="SSF54675">
    <property type="entry name" value="Nicotinate/Quinolinate PRTase N-terminal domain-like"/>
    <property type="match status" value="1"/>
</dbReference>
<dbReference type="Pfam" id="PF04095">
    <property type="entry name" value="NAPRTase"/>
    <property type="match status" value="1"/>
</dbReference>
<proteinExistence type="inferred from homology"/>
<dbReference type="CDD" id="cd01570">
    <property type="entry name" value="NAPRTase_A"/>
    <property type="match status" value="1"/>
</dbReference>
<dbReference type="AlphaFoldDB" id="A0A818QNF3"/>
<dbReference type="Pfam" id="PF17767">
    <property type="entry name" value="NAPRTase_N"/>
    <property type="match status" value="1"/>
</dbReference>
<protein>
    <recommendedName>
        <fullName evidence="4">Nicotinate phosphoribosyltransferase</fullName>
        <ecNumber evidence="3">6.3.4.21</ecNumber>
    </recommendedName>
</protein>
<dbReference type="Proteomes" id="UP000663874">
    <property type="component" value="Unassembled WGS sequence"/>
</dbReference>
<evidence type="ECO:0000256" key="3">
    <source>
        <dbReference type="ARBA" id="ARBA00013236"/>
    </source>
</evidence>
<evidence type="ECO:0000259" key="12">
    <source>
        <dbReference type="Pfam" id="PF04095"/>
    </source>
</evidence>
<dbReference type="Gene3D" id="3.20.140.10">
    <property type="entry name" value="nicotinate phosphoribosyltransferase"/>
    <property type="match status" value="2"/>
</dbReference>
<dbReference type="NCBIfam" id="TIGR01513">
    <property type="entry name" value="NAPRTase_put"/>
    <property type="match status" value="1"/>
</dbReference>
<keyword evidence="7" id="KW-0662">Pyridine nucleotide biosynthesis</keyword>
<dbReference type="GO" id="GO:0016740">
    <property type="term" value="F:transferase activity"/>
    <property type="evidence" value="ECO:0007669"/>
    <property type="project" value="UniProtKB-KW"/>
</dbReference>
<dbReference type="PANTHER" id="PTHR11098:SF1">
    <property type="entry name" value="NICOTINATE PHOSPHORIBOSYLTRANSFERASE"/>
    <property type="match status" value="1"/>
</dbReference>
<evidence type="ECO:0000256" key="11">
    <source>
        <dbReference type="SAM" id="MobiDB-lite"/>
    </source>
</evidence>
<dbReference type="EMBL" id="CAJOBE010000453">
    <property type="protein sequence ID" value="CAF3643940.1"/>
    <property type="molecule type" value="Genomic_DNA"/>
</dbReference>
<evidence type="ECO:0000256" key="1">
    <source>
        <dbReference type="ARBA" id="ARBA00004952"/>
    </source>
</evidence>
<organism evidence="15 16">
    <name type="scientific">Rotaria sordida</name>
    <dbReference type="NCBI Taxonomy" id="392033"/>
    <lineage>
        <taxon>Eukaryota</taxon>
        <taxon>Metazoa</taxon>
        <taxon>Spiralia</taxon>
        <taxon>Gnathifera</taxon>
        <taxon>Rotifera</taxon>
        <taxon>Eurotatoria</taxon>
        <taxon>Bdelloidea</taxon>
        <taxon>Philodinida</taxon>
        <taxon>Philodinidae</taxon>
        <taxon>Rotaria</taxon>
    </lineage>
</organism>
<reference evidence="15" key="1">
    <citation type="submission" date="2021-02" db="EMBL/GenBank/DDBJ databases">
        <authorList>
            <person name="Nowell W R."/>
        </authorList>
    </citation>
    <scope>NUCLEOTIDE SEQUENCE</scope>
</reference>
<evidence type="ECO:0000259" key="13">
    <source>
        <dbReference type="Pfam" id="PF17767"/>
    </source>
</evidence>
<dbReference type="InterPro" id="IPR036068">
    <property type="entry name" value="Nicotinate_pribotase-like_C"/>
</dbReference>
<evidence type="ECO:0000256" key="6">
    <source>
        <dbReference type="ARBA" id="ARBA00022598"/>
    </source>
</evidence>
<dbReference type="FunFam" id="3.20.140.10:FF:000002">
    <property type="entry name" value="Nicotinate phosphoribosyltransferase"/>
    <property type="match status" value="1"/>
</dbReference>
<keyword evidence="5" id="KW-0597">Phosphoprotein</keyword>
<dbReference type="InterPro" id="IPR006405">
    <property type="entry name" value="Nic_PRibTrfase_pncB"/>
</dbReference>
<name>A0A818QNF3_9BILA</name>
<feature type="region of interest" description="Disordered" evidence="11">
    <location>
        <begin position="131"/>
        <end position="237"/>
    </location>
</feature>
<sequence>MASGRGHASFTIDTLKLAKDSLPATVNEPPPVYPELLNTPHSLIENPINDYDYKLKLKFNFNSSFRTLHDPTKDDHEKNFILNKWIEEWSILPRELKQASRININSSKFKPNLLKKNIITQNNKKKTRFNIDLNVYEEKPMGDGDDDDEQEEGKKDDNADVNENDDDNEGKLKDAEKKKLTDNENEVDGDVPNEEEDMDEDEAADYTYSYFDPGDRDDDDFDDDGGDETITSREKVSTTTTTTVNEISLRNKPLKKCFLPPPTILDNIIKTKKRKNNIGEKYLFQNYSHQYENKNNINLLDNQSSSSTDIKPPYLINSEPYSVAKQLLSKIDKCSSSSQRESLNSITSEKISLMTASEQSSVVQPLLTDLYQISMAYAYWKANKHQEMATFDLYFRKNPFGGEYTLFAGLEECLKFIRDYKFHPTDIDYLRTVLPTYTEQEYYDYLLQLDMNNIKIYAVPEGTVVFPRIPLLRIEGPILKTQLLETTLLTLVNYASLVATNAARFRSAIGTEKALLEFGLRRAQGPDGGLSASKYCYLGGFDGTSNVLAGKLYGIPIKGTHAHAYVSSYESMDDLTERELCDRKSGERRPFADLCLKYLNELGPILKILPEQTNKGELAAFTSYALAFPTNFLALVDTYEVLKSGLPNFLAVARALHECKYQAVGLRLDSGDLAYLSLEVRAKFREAATKFNIDYFKDFNIVASNDINEETLVSLEKQGHSIDTFGIGTHLVTCQKQPALGCVYKLVELDTSPRIKVSQDIEKVTIPGRKNLYRIFGHDGKALCDLLTKYDEPVPQPSVKILSRHPFSDQRRAYVTPTSVESLYKLYWADGEIKEQLPSLKDVREYAKDQLNQLRKDHIRDLNPTPYKVSVTEALFTFMHELWMKNIPIGELD</sequence>
<feature type="domain" description="Nicotinate phosphoribosyltransferase C-terminal" evidence="14">
    <location>
        <begin position="769"/>
        <end position="878"/>
    </location>
</feature>
<keyword evidence="6" id="KW-0436">Ligase</keyword>
<feature type="compositionally biased region" description="Acidic residues" evidence="11">
    <location>
        <begin position="159"/>
        <end position="168"/>
    </location>
</feature>
<evidence type="ECO:0000313" key="16">
    <source>
        <dbReference type="Proteomes" id="UP000663874"/>
    </source>
</evidence>
<dbReference type="Gene3D" id="3.20.20.70">
    <property type="entry name" value="Aldolase class I"/>
    <property type="match status" value="1"/>
</dbReference>
<dbReference type="InterPro" id="IPR040727">
    <property type="entry name" value="NAPRTase_N"/>
</dbReference>
<comment type="function">
    <text evidence="9">Catalyzes the first step in the biosynthesis of NAD from nicotinic acid, the ATP-dependent synthesis of beta-nicotinate D-ribonucleotide from nicotinate and 5-phospho-D-ribose 1-phosphate. Helps prevent cellular oxidative stress via its role in NAD biosynthesis.</text>
</comment>
<evidence type="ECO:0000256" key="10">
    <source>
        <dbReference type="ARBA" id="ARBA00048668"/>
    </source>
</evidence>
<dbReference type="SUPFAM" id="SSF51690">
    <property type="entry name" value="Nicotinate/Quinolinate PRTase C-terminal domain-like"/>
    <property type="match status" value="1"/>
</dbReference>
<keyword evidence="8" id="KW-0808">Transferase</keyword>
<feature type="compositionally biased region" description="Basic and acidic residues" evidence="11">
    <location>
        <begin position="169"/>
        <end position="182"/>
    </location>
</feature>
<evidence type="ECO:0000256" key="9">
    <source>
        <dbReference type="ARBA" id="ARBA00023426"/>
    </source>
</evidence>
<evidence type="ECO:0000256" key="2">
    <source>
        <dbReference type="ARBA" id="ARBA00010897"/>
    </source>
</evidence>
<dbReference type="InterPro" id="IPR013785">
    <property type="entry name" value="Aldolase_TIM"/>
</dbReference>
<dbReference type="GO" id="GO:0004516">
    <property type="term" value="F:nicotinate phosphoribosyltransferase activity"/>
    <property type="evidence" value="ECO:0007669"/>
    <property type="project" value="UniProtKB-EC"/>
</dbReference>
<evidence type="ECO:0000259" key="14">
    <source>
        <dbReference type="Pfam" id="PF17956"/>
    </source>
</evidence>
<feature type="compositionally biased region" description="Acidic residues" evidence="11">
    <location>
        <begin position="183"/>
        <end position="204"/>
    </location>
</feature>
<dbReference type="GO" id="GO:0034355">
    <property type="term" value="P:NAD+ biosynthetic process via the salvage pathway"/>
    <property type="evidence" value="ECO:0007669"/>
    <property type="project" value="TreeGrafter"/>
</dbReference>
<accession>A0A818QNF3</accession>
<dbReference type="PANTHER" id="PTHR11098">
    <property type="entry name" value="NICOTINATE PHOSPHORIBOSYLTRANSFERASE"/>
    <property type="match status" value="1"/>
</dbReference>
<comment type="caution">
    <text evidence="15">The sequence shown here is derived from an EMBL/GenBank/DDBJ whole genome shotgun (WGS) entry which is preliminary data.</text>
</comment>
<dbReference type="InterPro" id="IPR007229">
    <property type="entry name" value="Nic_PRibTrfase-Fam"/>
</dbReference>
<evidence type="ECO:0000256" key="8">
    <source>
        <dbReference type="ARBA" id="ARBA00022679"/>
    </source>
</evidence>
<dbReference type="FunFam" id="3.20.140.10:FF:000006">
    <property type="entry name" value="Nicotinate phosphoribosyltransferase"/>
    <property type="match status" value="1"/>
</dbReference>
<dbReference type="UniPathway" id="UPA00253">
    <property type="reaction ID" value="UER00457"/>
</dbReference>
<dbReference type="EC" id="6.3.4.21" evidence="3"/>
<comment type="similarity">
    <text evidence="2">Belongs to the NAPRTase family.</text>
</comment>
<evidence type="ECO:0000256" key="4">
    <source>
        <dbReference type="ARBA" id="ARBA00021569"/>
    </source>
</evidence>
<dbReference type="InterPro" id="IPR041619">
    <property type="entry name" value="NAPRTase_C"/>
</dbReference>
<feature type="domain" description="Nicotinate/nicotinamide phosphoribosyltransferase" evidence="12">
    <location>
        <begin position="516"/>
        <end position="760"/>
    </location>
</feature>
<feature type="domain" description="Nicotinate phosphoribosyltransferase N-terminal" evidence="13">
    <location>
        <begin position="366"/>
        <end position="493"/>
    </location>
</feature>
<comment type="pathway">
    <text evidence="1">Cofactor biosynthesis; NAD(+) biosynthesis; nicotinate D-ribonucleotide from nicotinate: step 1/1.</text>
</comment>
<evidence type="ECO:0000313" key="15">
    <source>
        <dbReference type="EMBL" id="CAF3643940.1"/>
    </source>
</evidence>
<feature type="compositionally biased region" description="Acidic residues" evidence="11">
    <location>
        <begin position="215"/>
        <end position="227"/>
    </location>
</feature>
<gene>
    <name evidence="15" type="ORF">FNK824_LOCUS5602</name>
</gene>
<dbReference type="GO" id="GO:0005829">
    <property type="term" value="C:cytosol"/>
    <property type="evidence" value="ECO:0007669"/>
    <property type="project" value="TreeGrafter"/>
</dbReference>
<evidence type="ECO:0000256" key="5">
    <source>
        <dbReference type="ARBA" id="ARBA00022553"/>
    </source>
</evidence>
<dbReference type="Pfam" id="PF17956">
    <property type="entry name" value="NAPRTase_C"/>
    <property type="match status" value="1"/>
</dbReference>